<evidence type="ECO:0000256" key="7">
    <source>
        <dbReference type="ARBA" id="ARBA00022771"/>
    </source>
</evidence>
<comment type="caution">
    <text evidence="15">The sequence shown here is derived from an EMBL/GenBank/DDBJ whole genome shotgun (WGS) entry which is preliminary data.</text>
</comment>
<feature type="repeat" description="CXXCXGXG motif" evidence="11">
    <location>
        <begin position="202"/>
        <end position="209"/>
    </location>
</feature>
<dbReference type="InterPro" id="IPR002939">
    <property type="entry name" value="DnaJ_C"/>
</dbReference>
<dbReference type="OrthoDB" id="9779889at2"/>
<evidence type="ECO:0000256" key="12">
    <source>
        <dbReference type="PROSITE-ProRule" id="PRU00546"/>
    </source>
</evidence>
<dbReference type="AlphaFoldDB" id="A0A511B0A0"/>
<feature type="binding site" evidence="11">
    <location>
        <position position="166"/>
    </location>
    <ligand>
        <name>Zn(2+)</name>
        <dbReference type="ChEBI" id="CHEBI:29105"/>
        <label>2</label>
    </ligand>
</feature>
<organism evidence="15 16">
    <name type="scientific">Gluconobacter wancherniae NBRC 103581</name>
    <dbReference type="NCBI Taxonomy" id="656744"/>
    <lineage>
        <taxon>Bacteria</taxon>
        <taxon>Pseudomonadati</taxon>
        <taxon>Pseudomonadota</taxon>
        <taxon>Alphaproteobacteria</taxon>
        <taxon>Acetobacterales</taxon>
        <taxon>Acetobacteraceae</taxon>
        <taxon>Gluconobacter</taxon>
    </lineage>
</organism>
<dbReference type="GO" id="GO:0009408">
    <property type="term" value="P:response to heat"/>
    <property type="evidence" value="ECO:0007669"/>
    <property type="project" value="InterPro"/>
</dbReference>
<evidence type="ECO:0000256" key="9">
    <source>
        <dbReference type="ARBA" id="ARBA00023016"/>
    </source>
</evidence>
<feature type="domain" description="CR-type" evidence="14">
    <location>
        <begin position="135"/>
        <end position="214"/>
    </location>
</feature>
<dbReference type="GO" id="GO:0005524">
    <property type="term" value="F:ATP binding"/>
    <property type="evidence" value="ECO:0007669"/>
    <property type="project" value="InterPro"/>
</dbReference>
<dbReference type="GO" id="GO:0042026">
    <property type="term" value="P:protein refolding"/>
    <property type="evidence" value="ECO:0007669"/>
    <property type="project" value="TreeGrafter"/>
</dbReference>
<evidence type="ECO:0000259" key="13">
    <source>
        <dbReference type="PROSITE" id="PS50076"/>
    </source>
</evidence>
<dbReference type="Gene3D" id="6.20.20.10">
    <property type="match status" value="2"/>
</dbReference>
<evidence type="ECO:0000256" key="2">
    <source>
        <dbReference type="ARBA" id="ARBA00011738"/>
    </source>
</evidence>
<feature type="repeat" description="CXXCXGXG motif" evidence="11">
    <location>
        <begin position="188"/>
        <end position="195"/>
    </location>
</feature>
<dbReference type="FunFam" id="1.10.287.110:FF:000034">
    <property type="entry name" value="Chaperone protein DnaJ"/>
    <property type="match status" value="1"/>
</dbReference>
<evidence type="ECO:0000313" key="16">
    <source>
        <dbReference type="Proteomes" id="UP000321230"/>
    </source>
</evidence>
<accession>A0A511B0A0</accession>
<keyword evidence="7 11" id="KW-0863">Zinc-finger</keyword>
<comment type="subcellular location">
    <subcellularLocation>
        <location evidence="1 11">Cytoplasm</location>
    </subcellularLocation>
</comment>
<keyword evidence="9 11" id="KW-0346">Stress response</keyword>
<feature type="binding site" evidence="11">
    <location>
        <position position="151"/>
    </location>
    <ligand>
        <name>Zn(2+)</name>
        <dbReference type="ChEBI" id="CHEBI:29105"/>
        <label>1</label>
    </ligand>
</feature>
<feature type="binding site" evidence="11">
    <location>
        <position position="148"/>
    </location>
    <ligand>
        <name>Zn(2+)</name>
        <dbReference type="ChEBI" id="CHEBI:29105"/>
        <label>1</label>
    </ligand>
</feature>
<sequence length="379" mass="40747">MATKIDYYEILEVTRTASADDLKKAYRKQAMRFHPDRNPGDDAAEHKFKEINEAYDILKDDQKRAAYDQYGHDAFEGGGPGGMGGGFGGFGGGGLGDIFDQMFGDMMGGRRGGGRRSGADVQVQVEISLTEAFSGVSKPVEVRTRVKCESCHGSGSADPNAGSSTCPTCHGAGKVRAQQGFFLVERPCPTCNGSGKTISNPCKVCHGAGTQAKTETIDIDIPAGVEDGTRIRLSGKGEAGGEGVQPGDLYVHVSVQTHQIFQRDGANVYCRVPLRMTQAALGTEVEVPVIDGGRTKVRIPAGTQTGEQFRLRSKGFSVLRSSARGDMYIQVSVETPHHLTKRQRELLEEFEQEAGGDHAKASPESAGFFSKVRDFFEGR</sequence>
<dbReference type="InterPro" id="IPR012724">
    <property type="entry name" value="DnaJ"/>
</dbReference>
<dbReference type="SMART" id="SM00271">
    <property type="entry name" value="DnaJ"/>
    <property type="match status" value="1"/>
</dbReference>
<dbReference type="GO" id="GO:0006260">
    <property type="term" value="P:DNA replication"/>
    <property type="evidence" value="ECO:0007669"/>
    <property type="project" value="UniProtKB-KW"/>
</dbReference>
<dbReference type="CDD" id="cd06257">
    <property type="entry name" value="DnaJ"/>
    <property type="match status" value="1"/>
</dbReference>
<dbReference type="InterPro" id="IPR036410">
    <property type="entry name" value="HSP_DnaJ_Cys-rich_dom_sf"/>
</dbReference>
<dbReference type="Pfam" id="PF00226">
    <property type="entry name" value="DnaJ"/>
    <property type="match status" value="1"/>
</dbReference>
<dbReference type="Pfam" id="PF00684">
    <property type="entry name" value="DnaJ_CXXCXGXG"/>
    <property type="match status" value="1"/>
</dbReference>
<dbReference type="PANTHER" id="PTHR43096">
    <property type="entry name" value="DNAJ HOMOLOG 1, MITOCHONDRIAL-RELATED"/>
    <property type="match status" value="1"/>
</dbReference>
<dbReference type="EMBL" id="BJUZ01000002">
    <property type="protein sequence ID" value="GEK93875.1"/>
    <property type="molecule type" value="Genomic_DNA"/>
</dbReference>
<keyword evidence="6 11" id="KW-0677">Repeat</keyword>
<feature type="binding site" evidence="11">
    <location>
        <position position="188"/>
    </location>
    <ligand>
        <name>Zn(2+)</name>
        <dbReference type="ChEBI" id="CHEBI:29105"/>
        <label>2</label>
    </ligand>
</feature>
<evidence type="ECO:0000256" key="8">
    <source>
        <dbReference type="ARBA" id="ARBA00022833"/>
    </source>
</evidence>
<dbReference type="Gene3D" id="1.10.287.110">
    <property type="entry name" value="DnaJ domain"/>
    <property type="match status" value="1"/>
</dbReference>
<dbReference type="CDD" id="cd10747">
    <property type="entry name" value="DnaJ_C"/>
    <property type="match status" value="1"/>
</dbReference>
<evidence type="ECO:0000256" key="3">
    <source>
        <dbReference type="ARBA" id="ARBA00022490"/>
    </source>
</evidence>
<dbReference type="Proteomes" id="UP000321230">
    <property type="component" value="Unassembled WGS sequence"/>
</dbReference>
<dbReference type="InterPro" id="IPR018253">
    <property type="entry name" value="DnaJ_domain_CS"/>
</dbReference>
<dbReference type="PANTHER" id="PTHR43096:SF48">
    <property type="entry name" value="CHAPERONE PROTEIN DNAJ"/>
    <property type="match status" value="1"/>
</dbReference>
<feature type="repeat" description="CXXCXGXG motif" evidence="11">
    <location>
        <begin position="148"/>
        <end position="155"/>
    </location>
</feature>
<dbReference type="PROSITE" id="PS00636">
    <property type="entry name" value="DNAJ_1"/>
    <property type="match status" value="1"/>
</dbReference>
<dbReference type="PROSITE" id="PS50076">
    <property type="entry name" value="DNAJ_2"/>
    <property type="match status" value="1"/>
</dbReference>
<dbReference type="InterPro" id="IPR001305">
    <property type="entry name" value="HSP_DnaJ_Cys-rich_dom"/>
</dbReference>
<evidence type="ECO:0000256" key="5">
    <source>
        <dbReference type="ARBA" id="ARBA00022723"/>
    </source>
</evidence>
<evidence type="ECO:0000256" key="6">
    <source>
        <dbReference type="ARBA" id="ARBA00022737"/>
    </source>
</evidence>
<comment type="similarity">
    <text evidence="11">Belongs to the DnaJ family.</text>
</comment>
<name>A0A511B0A0_9PROT</name>
<keyword evidence="8 11" id="KW-0862">Zinc</keyword>
<keyword evidence="10 11" id="KW-0143">Chaperone</keyword>
<proteinExistence type="inferred from homology"/>
<comment type="domain">
    <text evidence="11">The J domain is necessary and sufficient to stimulate DnaK ATPase activity. Zinc center 1 plays an important role in the autonomous, DnaK-independent chaperone activity of DnaJ. Zinc center 2 is essential for interaction with DnaK and for DnaJ activity.</text>
</comment>
<dbReference type="PRINTS" id="PR00625">
    <property type="entry name" value="JDOMAIN"/>
</dbReference>
<evidence type="ECO:0000256" key="1">
    <source>
        <dbReference type="ARBA" id="ARBA00004496"/>
    </source>
</evidence>
<dbReference type="GO" id="GO:0051082">
    <property type="term" value="F:unfolded protein binding"/>
    <property type="evidence" value="ECO:0007669"/>
    <property type="project" value="UniProtKB-UniRule"/>
</dbReference>
<dbReference type="HAMAP" id="MF_01152">
    <property type="entry name" value="DnaJ"/>
    <property type="match status" value="1"/>
</dbReference>
<dbReference type="SUPFAM" id="SSF57938">
    <property type="entry name" value="DnaJ/Hsp40 cysteine-rich domain"/>
    <property type="match status" value="1"/>
</dbReference>
<keyword evidence="3 11" id="KW-0963">Cytoplasm</keyword>
<comment type="cofactor">
    <cofactor evidence="11">
        <name>Zn(2+)</name>
        <dbReference type="ChEBI" id="CHEBI:29105"/>
    </cofactor>
    <text evidence="11">Binds 2 Zn(2+) ions per monomer.</text>
</comment>
<feature type="repeat" description="CXXCXGXG motif" evidence="11">
    <location>
        <begin position="166"/>
        <end position="173"/>
    </location>
</feature>
<feature type="binding site" evidence="11">
    <location>
        <position position="202"/>
    </location>
    <ligand>
        <name>Zn(2+)</name>
        <dbReference type="ChEBI" id="CHEBI:29105"/>
        <label>1</label>
    </ligand>
</feature>
<keyword evidence="4 11" id="KW-0235">DNA replication</keyword>
<dbReference type="Gene3D" id="2.60.260.20">
    <property type="entry name" value="Urease metallochaperone UreE, N-terminal domain"/>
    <property type="match status" value="2"/>
</dbReference>
<dbReference type="NCBIfam" id="NF008035">
    <property type="entry name" value="PRK10767.1"/>
    <property type="match status" value="1"/>
</dbReference>
<evidence type="ECO:0000256" key="11">
    <source>
        <dbReference type="HAMAP-Rule" id="MF_01152"/>
    </source>
</evidence>
<dbReference type="CDD" id="cd10719">
    <property type="entry name" value="DnaJ_zf"/>
    <property type="match status" value="1"/>
</dbReference>
<evidence type="ECO:0000256" key="10">
    <source>
        <dbReference type="ARBA" id="ARBA00023186"/>
    </source>
</evidence>
<dbReference type="GO" id="GO:0031072">
    <property type="term" value="F:heat shock protein binding"/>
    <property type="evidence" value="ECO:0007669"/>
    <property type="project" value="InterPro"/>
</dbReference>
<keyword evidence="16" id="KW-1185">Reference proteome</keyword>
<dbReference type="FunFam" id="2.60.260.20:FF:000004">
    <property type="entry name" value="Molecular chaperone DnaJ"/>
    <property type="match status" value="1"/>
</dbReference>
<feature type="binding site" evidence="11">
    <location>
        <position position="169"/>
    </location>
    <ligand>
        <name>Zn(2+)</name>
        <dbReference type="ChEBI" id="CHEBI:29105"/>
        <label>2</label>
    </ligand>
</feature>
<evidence type="ECO:0000259" key="14">
    <source>
        <dbReference type="PROSITE" id="PS51188"/>
    </source>
</evidence>
<dbReference type="GO" id="GO:0005737">
    <property type="term" value="C:cytoplasm"/>
    <property type="evidence" value="ECO:0007669"/>
    <property type="project" value="UniProtKB-SubCell"/>
</dbReference>
<evidence type="ECO:0000313" key="15">
    <source>
        <dbReference type="EMBL" id="GEK93875.1"/>
    </source>
</evidence>
<dbReference type="InterPro" id="IPR036869">
    <property type="entry name" value="J_dom_sf"/>
</dbReference>
<feature type="domain" description="J" evidence="13">
    <location>
        <begin position="6"/>
        <end position="71"/>
    </location>
</feature>
<reference evidence="15 16" key="1">
    <citation type="submission" date="2019-07" db="EMBL/GenBank/DDBJ databases">
        <title>Whole genome shotgun sequence of Gluconobacter wancherniae NBRC 103581.</title>
        <authorList>
            <person name="Hosoyama A."/>
            <person name="Uohara A."/>
            <person name="Ohji S."/>
            <person name="Ichikawa N."/>
        </authorList>
    </citation>
    <scope>NUCLEOTIDE SEQUENCE [LARGE SCALE GENOMIC DNA]</scope>
    <source>
        <strain evidence="15 16">NBRC 103581</strain>
    </source>
</reference>
<feature type="zinc finger region" description="CR-type" evidence="12">
    <location>
        <begin position="135"/>
        <end position="214"/>
    </location>
</feature>
<feature type="binding site" evidence="11">
    <location>
        <position position="205"/>
    </location>
    <ligand>
        <name>Zn(2+)</name>
        <dbReference type="ChEBI" id="CHEBI:29105"/>
        <label>1</label>
    </ligand>
</feature>
<dbReference type="Pfam" id="PF01556">
    <property type="entry name" value="DnaJ_C"/>
    <property type="match status" value="1"/>
</dbReference>
<dbReference type="RefSeq" id="WP_146796175.1">
    <property type="nucleotide sequence ID" value="NZ_BARC01000003.1"/>
</dbReference>
<comment type="subunit">
    <text evidence="2 11">Homodimer.</text>
</comment>
<gene>
    <name evidence="11 15" type="primary">dnaJ</name>
    <name evidence="15" type="ORF">GWA01_16450</name>
</gene>
<dbReference type="SUPFAM" id="SSF49493">
    <property type="entry name" value="HSP40/DnaJ peptide-binding domain"/>
    <property type="match status" value="2"/>
</dbReference>
<evidence type="ECO:0000256" key="4">
    <source>
        <dbReference type="ARBA" id="ARBA00022705"/>
    </source>
</evidence>
<dbReference type="InterPro" id="IPR001623">
    <property type="entry name" value="DnaJ_domain"/>
</dbReference>
<dbReference type="GO" id="GO:0008270">
    <property type="term" value="F:zinc ion binding"/>
    <property type="evidence" value="ECO:0007669"/>
    <property type="project" value="UniProtKB-UniRule"/>
</dbReference>
<dbReference type="InterPro" id="IPR008971">
    <property type="entry name" value="HSP40/DnaJ_pept-bd"/>
</dbReference>
<keyword evidence="5 11" id="KW-0479">Metal-binding</keyword>
<comment type="function">
    <text evidence="11">Participates actively in the response to hyperosmotic and heat shock by preventing the aggregation of stress-denatured proteins and by disaggregating proteins, also in an autonomous, DnaK-independent fashion. Unfolded proteins bind initially to DnaJ; upon interaction with the DnaJ-bound protein, DnaK hydrolyzes its bound ATP, resulting in the formation of a stable complex. GrpE releases ADP from DnaK; ATP binding to DnaK triggers the release of the substrate protein, thus completing the reaction cycle. Several rounds of ATP-dependent interactions between DnaJ, DnaK and GrpE are required for fully efficient folding. Also involved, together with DnaK and GrpE, in the DNA replication of plasmids through activation of initiation proteins.</text>
</comment>
<dbReference type="SUPFAM" id="SSF46565">
    <property type="entry name" value="Chaperone J-domain"/>
    <property type="match status" value="1"/>
</dbReference>
<dbReference type="NCBIfam" id="TIGR02349">
    <property type="entry name" value="DnaJ_bact"/>
    <property type="match status" value="1"/>
</dbReference>
<protein>
    <recommendedName>
        <fullName evidence="11">Chaperone protein DnaJ</fullName>
    </recommendedName>
</protein>
<feature type="binding site" evidence="11">
    <location>
        <position position="191"/>
    </location>
    <ligand>
        <name>Zn(2+)</name>
        <dbReference type="ChEBI" id="CHEBI:29105"/>
        <label>2</label>
    </ligand>
</feature>
<dbReference type="PROSITE" id="PS51188">
    <property type="entry name" value="ZF_CR"/>
    <property type="match status" value="1"/>
</dbReference>